<keyword evidence="5" id="KW-1185">Reference proteome</keyword>
<dbReference type="Proteomes" id="UP000305751">
    <property type="component" value="Unassembled WGS sequence"/>
</dbReference>
<evidence type="ECO:0000313" key="3">
    <source>
        <dbReference type="EMBL" id="TGY07395.1"/>
    </source>
</evidence>
<reference evidence="2 4" key="1">
    <citation type="submission" date="2019-03" db="EMBL/GenBank/DDBJ databases">
        <title>Diversity of the mouse oral microbiome.</title>
        <authorList>
            <person name="Joseph S."/>
            <person name="Aduse-Opoku J."/>
            <person name="Curtis M."/>
            <person name="Wade W."/>
            <person name="Hashim A."/>
        </authorList>
    </citation>
    <scope>NUCLEOTIDE SEQUENCE [LARGE SCALE GENOMIC DNA]</scope>
    <source>
        <strain evidence="2 4">P2318</strain>
    </source>
</reference>
<keyword evidence="1" id="KW-0472">Membrane</keyword>
<sequence>MGLNEWLAVLGALGGFEAIKWIVNFYVNRKTNARKEDASADSMEDENERKQVDWLEDRIAQRDMKIDTIYVELRNEQNDKLSWIHKCHELELQLKDAEHNRCDRPDSECGRRIPPRRIALINKKEEKNESID</sequence>
<evidence type="ECO:0000313" key="4">
    <source>
        <dbReference type="Proteomes" id="UP000298073"/>
    </source>
</evidence>
<organism evidence="3 5">
    <name type="scientific">Bacteroides acidifaciens</name>
    <dbReference type="NCBI Taxonomy" id="85831"/>
    <lineage>
        <taxon>Bacteria</taxon>
        <taxon>Pseudomonadati</taxon>
        <taxon>Bacteroidota</taxon>
        <taxon>Bacteroidia</taxon>
        <taxon>Bacteroidales</taxon>
        <taxon>Bacteroidaceae</taxon>
        <taxon>Bacteroides</taxon>
    </lineage>
</organism>
<evidence type="ECO:0000313" key="2">
    <source>
        <dbReference type="EMBL" id="TFU51558.1"/>
    </source>
</evidence>
<dbReference type="EMBL" id="SPPV01000006">
    <property type="protein sequence ID" value="TFU51558.1"/>
    <property type="molecule type" value="Genomic_DNA"/>
</dbReference>
<dbReference type="EMBL" id="SRZA01000006">
    <property type="protein sequence ID" value="TGY07395.1"/>
    <property type="molecule type" value="Genomic_DNA"/>
</dbReference>
<reference evidence="3 5" key="2">
    <citation type="submission" date="2019-04" db="EMBL/GenBank/DDBJ databases">
        <title>Microbes associate with the intestines of laboratory mice.</title>
        <authorList>
            <person name="Navarre W."/>
            <person name="Wong E."/>
            <person name="Huang K."/>
            <person name="Tropini C."/>
            <person name="Ng K."/>
            <person name="Yu B."/>
        </authorList>
    </citation>
    <scope>NUCLEOTIDE SEQUENCE [LARGE SCALE GENOMIC DNA]</scope>
    <source>
        <strain evidence="3 5">NM70_E10</strain>
    </source>
</reference>
<gene>
    <name evidence="2" type="ORF">E4T97_04705</name>
    <name evidence="3" type="ORF">E5356_03590</name>
</gene>
<feature type="transmembrane region" description="Helical" evidence="1">
    <location>
        <begin position="6"/>
        <end position="27"/>
    </location>
</feature>
<dbReference type="Proteomes" id="UP000298073">
    <property type="component" value="Unassembled WGS sequence"/>
</dbReference>
<keyword evidence="1" id="KW-1133">Transmembrane helix</keyword>
<dbReference type="OrthoDB" id="1051911at2"/>
<dbReference type="GeneID" id="93047135"/>
<dbReference type="RefSeq" id="WP_024986999.1">
    <property type="nucleotide sequence ID" value="NZ_CABIXU010000016.1"/>
</dbReference>
<comment type="caution">
    <text evidence="3">The sequence shown here is derived from an EMBL/GenBank/DDBJ whole genome shotgun (WGS) entry which is preliminary data.</text>
</comment>
<dbReference type="AlphaFoldDB" id="A0A4S2B0S7"/>
<evidence type="ECO:0000256" key="1">
    <source>
        <dbReference type="SAM" id="Phobius"/>
    </source>
</evidence>
<protein>
    <submittedName>
        <fullName evidence="3">Uncharacterized protein</fullName>
    </submittedName>
</protein>
<keyword evidence="1" id="KW-0812">Transmembrane</keyword>
<proteinExistence type="predicted"/>
<accession>A0A4S2B0S7</accession>
<name>A0A4S2B0S7_9BACE</name>
<evidence type="ECO:0000313" key="5">
    <source>
        <dbReference type="Proteomes" id="UP000305751"/>
    </source>
</evidence>